<dbReference type="InterPro" id="IPR043605">
    <property type="entry name" value="DUF883_C"/>
</dbReference>
<evidence type="ECO:0000313" key="10">
    <source>
        <dbReference type="EMBL" id="MBC3908167.1"/>
    </source>
</evidence>
<evidence type="ECO:0000256" key="1">
    <source>
        <dbReference type="ARBA" id="ARBA00004377"/>
    </source>
</evidence>
<evidence type="ECO:0000256" key="4">
    <source>
        <dbReference type="ARBA" id="ARBA00022519"/>
    </source>
</evidence>
<evidence type="ECO:0000256" key="7">
    <source>
        <dbReference type="ARBA" id="ARBA00023136"/>
    </source>
</evidence>
<sequence>MLESDFKSVNKDIKVLLKDAQALFNSAASLTGEKADEMRARGMKMVDAAMAMTHDAQVSVVATGKQMAVSTDTYVKEHPWSTIGVAATVGMLVGLLCCRKS</sequence>
<dbReference type="RefSeq" id="WP_186953710.1">
    <property type="nucleotide sequence ID" value="NZ_JACOFX010000004.1"/>
</dbReference>
<organism evidence="10 11">
    <name type="scientific">Undibacterium umbellatum</name>
    <dbReference type="NCBI Taxonomy" id="2762300"/>
    <lineage>
        <taxon>Bacteria</taxon>
        <taxon>Pseudomonadati</taxon>
        <taxon>Pseudomonadota</taxon>
        <taxon>Betaproteobacteria</taxon>
        <taxon>Burkholderiales</taxon>
        <taxon>Oxalobacteraceae</taxon>
        <taxon>Undibacterium</taxon>
    </lineage>
</organism>
<evidence type="ECO:0000256" key="6">
    <source>
        <dbReference type="ARBA" id="ARBA00022989"/>
    </source>
</evidence>
<name>A0ABR6Z8R4_9BURK</name>
<dbReference type="PANTHER" id="PTHR35893:SF3">
    <property type="entry name" value="INNER MEMBRANE PROTEIN"/>
    <property type="match status" value="1"/>
</dbReference>
<dbReference type="Proteomes" id="UP000646911">
    <property type="component" value="Unassembled WGS sequence"/>
</dbReference>
<keyword evidence="5" id="KW-0812">Transmembrane</keyword>
<dbReference type="InterPro" id="IPR043604">
    <property type="entry name" value="DUF883_N"/>
</dbReference>
<gene>
    <name evidence="10" type="ORF">H8L47_11425</name>
</gene>
<keyword evidence="11" id="KW-1185">Reference proteome</keyword>
<reference evidence="10 11" key="1">
    <citation type="submission" date="2020-08" db="EMBL/GenBank/DDBJ databases">
        <title>Novel species isolated from subtropical streams in China.</title>
        <authorList>
            <person name="Lu H."/>
        </authorList>
    </citation>
    <scope>NUCLEOTIDE SEQUENCE [LARGE SCALE GENOMIC DNA]</scope>
    <source>
        <strain evidence="10 11">NL8W</strain>
    </source>
</reference>
<dbReference type="Pfam" id="PF19029">
    <property type="entry name" value="DUF883_C"/>
    <property type="match status" value="1"/>
</dbReference>
<evidence type="ECO:0000259" key="8">
    <source>
        <dbReference type="Pfam" id="PF05957"/>
    </source>
</evidence>
<dbReference type="Pfam" id="PF05957">
    <property type="entry name" value="DUF883"/>
    <property type="match status" value="1"/>
</dbReference>
<feature type="domain" description="DUF883" evidence="8">
    <location>
        <begin position="11"/>
        <end position="57"/>
    </location>
</feature>
<comment type="subcellular location">
    <subcellularLocation>
        <location evidence="1">Cell inner membrane</location>
        <topology evidence="1">Single-pass membrane protein</topology>
    </subcellularLocation>
</comment>
<keyword evidence="3" id="KW-1003">Cell membrane</keyword>
<keyword evidence="4" id="KW-0997">Cell inner membrane</keyword>
<keyword evidence="6" id="KW-1133">Transmembrane helix</keyword>
<keyword evidence="7" id="KW-0472">Membrane</keyword>
<feature type="domain" description="DUF883" evidence="9">
    <location>
        <begin position="71"/>
        <end position="100"/>
    </location>
</feature>
<dbReference type="PANTHER" id="PTHR35893">
    <property type="entry name" value="INNER MEMBRANE PROTEIN-RELATED"/>
    <property type="match status" value="1"/>
</dbReference>
<evidence type="ECO:0000256" key="2">
    <source>
        <dbReference type="ARBA" id="ARBA00010423"/>
    </source>
</evidence>
<comment type="similarity">
    <text evidence="2">Belongs to the ElaB/YgaM/YqjD family.</text>
</comment>
<protein>
    <submittedName>
        <fullName evidence="10">DUF883 domain-containing protein</fullName>
    </submittedName>
</protein>
<evidence type="ECO:0000256" key="5">
    <source>
        <dbReference type="ARBA" id="ARBA00022692"/>
    </source>
</evidence>
<evidence type="ECO:0000256" key="3">
    <source>
        <dbReference type="ARBA" id="ARBA00022475"/>
    </source>
</evidence>
<evidence type="ECO:0000313" key="11">
    <source>
        <dbReference type="Proteomes" id="UP000646911"/>
    </source>
</evidence>
<comment type="caution">
    <text evidence="10">The sequence shown here is derived from an EMBL/GenBank/DDBJ whole genome shotgun (WGS) entry which is preliminary data.</text>
</comment>
<evidence type="ECO:0000259" key="9">
    <source>
        <dbReference type="Pfam" id="PF19029"/>
    </source>
</evidence>
<proteinExistence type="inferred from homology"/>
<accession>A0ABR6Z8R4</accession>
<dbReference type="EMBL" id="JACOFX010000004">
    <property type="protein sequence ID" value="MBC3908167.1"/>
    <property type="molecule type" value="Genomic_DNA"/>
</dbReference>
<dbReference type="InterPro" id="IPR010279">
    <property type="entry name" value="YqjD/ElaB"/>
</dbReference>